<evidence type="ECO:0000256" key="6">
    <source>
        <dbReference type="SAM" id="MobiDB-lite"/>
    </source>
</evidence>
<evidence type="ECO:0000259" key="7">
    <source>
        <dbReference type="PROSITE" id="PS50072"/>
    </source>
</evidence>
<evidence type="ECO:0000256" key="2">
    <source>
        <dbReference type="ARBA" id="ARBA00002388"/>
    </source>
</evidence>
<evidence type="ECO:0000256" key="5">
    <source>
        <dbReference type="RuleBase" id="RU363019"/>
    </source>
</evidence>
<dbReference type="EMBL" id="CP110232">
    <property type="protein sequence ID" value="WEG72653.1"/>
    <property type="molecule type" value="Genomic_DNA"/>
</dbReference>
<keyword evidence="3 5" id="KW-0697">Rotamase</keyword>
<evidence type="ECO:0000256" key="3">
    <source>
        <dbReference type="ARBA" id="ARBA00023110"/>
    </source>
</evidence>
<reference evidence="8" key="1">
    <citation type="submission" date="2022-10" db="EMBL/GenBank/DDBJ databases">
        <title>Vagococcus sp. isolated from poultry meat.</title>
        <authorList>
            <person name="Johansson P."/>
            <person name="Bjorkroth J."/>
        </authorList>
    </citation>
    <scope>NUCLEOTIDE SEQUENCE</scope>
    <source>
        <strain evidence="8">STAA11</strain>
    </source>
</reference>
<dbReference type="PANTHER" id="PTHR45625:SF4">
    <property type="entry name" value="PEPTIDYLPROLYL ISOMERASE DOMAIN AND WD REPEAT-CONTAINING PROTEIN 1"/>
    <property type="match status" value="1"/>
</dbReference>
<keyword evidence="5" id="KW-0732">Signal</keyword>
<dbReference type="CDD" id="cd00317">
    <property type="entry name" value="cyclophilin"/>
    <property type="match status" value="1"/>
</dbReference>
<evidence type="ECO:0000256" key="1">
    <source>
        <dbReference type="ARBA" id="ARBA00000971"/>
    </source>
</evidence>
<name>A0AAF0CTH3_9ENTE</name>
<dbReference type="PROSITE" id="PS00170">
    <property type="entry name" value="CSA_PPIASE_1"/>
    <property type="match status" value="1"/>
</dbReference>
<keyword evidence="4 5" id="KW-0413">Isomerase</keyword>
<gene>
    <name evidence="8" type="ORF">OL234_06605</name>
</gene>
<feature type="chain" id="PRO_5041766497" description="Peptidyl-prolyl cis-trans isomerase" evidence="5">
    <location>
        <begin position="25"/>
        <end position="290"/>
    </location>
</feature>
<dbReference type="EC" id="5.2.1.8" evidence="5"/>
<dbReference type="Proteomes" id="UP001179647">
    <property type="component" value="Chromosome"/>
</dbReference>
<dbReference type="PROSITE" id="PS50072">
    <property type="entry name" value="CSA_PPIASE_2"/>
    <property type="match status" value="1"/>
</dbReference>
<comment type="catalytic activity">
    <reaction evidence="1 5">
        <text>[protein]-peptidylproline (omega=180) = [protein]-peptidylproline (omega=0)</text>
        <dbReference type="Rhea" id="RHEA:16237"/>
        <dbReference type="Rhea" id="RHEA-COMP:10747"/>
        <dbReference type="Rhea" id="RHEA-COMP:10748"/>
        <dbReference type="ChEBI" id="CHEBI:83833"/>
        <dbReference type="ChEBI" id="CHEBI:83834"/>
        <dbReference type="EC" id="5.2.1.8"/>
    </reaction>
</comment>
<dbReference type="Gene3D" id="2.40.100.10">
    <property type="entry name" value="Cyclophilin-like"/>
    <property type="match status" value="1"/>
</dbReference>
<dbReference type="Pfam" id="PF00160">
    <property type="entry name" value="Pro_isomerase"/>
    <property type="match status" value="1"/>
</dbReference>
<dbReference type="AlphaFoldDB" id="A0AAF0CTH3"/>
<dbReference type="PRINTS" id="PR00153">
    <property type="entry name" value="CSAPPISMRASE"/>
</dbReference>
<comment type="function">
    <text evidence="2 5">PPIases accelerate the folding of proteins. It catalyzes the cis-trans isomerization of proline imidic peptide bonds in oligopeptides.</text>
</comment>
<feature type="compositionally biased region" description="Basic and acidic residues" evidence="6">
    <location>
        <begin position="260"/>
        <end position="279"/>
    </location>
</feature>
<dbReference type="SUPFAM" id="SSF50891">
    <property type="entry name" value="Cyclophilin-like"/>
    <property type="match status" value="1"/>
</dbReference>
<dbReference type="InterPro" id="IPR044666">
    <property type="entry name" value="Cyclophilin_A-like"/>
</dbReference>
<protein>
    <recommendedName>
        <fullName evidence="5">Peptidyl-prolyl cis-trans isomerase</fullName>
        <shortName evidence="5">PPIase</shortName>
        <ecNumber evidence="5">5.2.1.8</ecNumber>
    </recommendedName>
</protein>
<dbReference type="GO" id="GO:0006457">
    <property type="term" value="P:protein folding"/>
    <property type="evidence" value="ECO:0007669"/>
    <property type="project" value="InterPro"/>
</dbReference>
<keyword evidence="9" id="KW-1185">Reference proteome</keyword>
<dbReference type="PANTHER" id="PTHR45625">
    <property type="entry name" value="PEPTIDYL-PROLYL CIS-TRANS ISOMERASE-RELATED"/>
    <property type="match status" value="1"/>
</dbReference>
<accession>A0AAF0CTH3</accession>
<feature type="region of interest" description="Disordered" evidence="6">
    <location>
        <begin position="260"/>
        <end position="290"/>
    </location>
</feature>
<dbReference type="InterPro" id="IPR020892">
    <property type="entry name" value="Cyclophilin-type_PPIase_CS"/>
</dbReference>
<dbReference type="InterPro" id="IPR029000">
    <property type="entry name" value="Cyclophilin-like_dom_sf"/>
</dbReference>
<organism evidence="8 9">
    <name type="scientific">Vagococcus intermedius</name>
    <dbReference type="NCBI Taxonomy" id="2991418"/>
    <lineage>
        <taxon>Bacteria</taxon>
        <taxon>Bacillati</taxon>
        <taxon>Bacillota</taxon>
        <taxon>Bacilli</taxon>
        <taxon>Lactobacillales</taxon>
        <taxon>Enterococcaceae</taxon>
        <taxon>Vagococcus</taxon>
    </lineage>
</organism>
<sequence length="290" mass="31790">MKKRQLLGGLTILTLTLALTTGCANLEKLGITKKNDTTEETTTTDTTQSSEAKINLNSLVLPQLDKTIADNESAVKMVTSEGTMTIKLFPELAPKAVENFMTHAKEGYYNKTKFHRVIKDFMIQGGDPKGTGVGGESIWQEEFAPEISNQLYHINGALAMARTNGDVSEKTQGSQFYIVQNHQDTADGLLIDDYPEKIIEAYRNGGTPFLDKEYSVFGQVIEGLDVIDKIANVEVEADASGGQPSKPKKDVTVKSIKIIKEASKPKKDSSKKETKKTTDETDMTDSTQSN</sequence>
<feature type="domain" description="PPIase cyclophilin-type" evidence="7">
    <location>
        <begin position="82"/>
        <end position="258"/>
    </location>
</feature>
<dbReference type="GO" id="GO:0003755">
    <property type="term" value="F:peptidyl-prolyl cis-trans isomerase activity"/>
    <property type="evidence" value="ECO:0007669"/>
    <property type="project" value="UniProtKB-UniRule"/>
</dbReference>
<dbReference type="RefSeq" id="WP_275468455.1">
    <property type="nucleotide sequence ID" value="NZ_CP110232.1"/>
</dbReference>
<proteinExistence type="inferred from homology"/>
<comment type="similarity">
    <text evidence="5">Belongs to the cyclophilin-type PPIase family.</text>
</comment>
<evidence type="ECO:0000313" key="9">
    <source>
        <dbReference type="Proteomes" id="UP001179647"/>
    </source>
</evidence>
<evidence type="ECO:0000256" key="4">
    <source>
        <dbReference type="ARBA" id="ARBA00023235"/>
    </source>
</evidence>
<dbReference type="PROSITE" id="PS51257">
    <property type="entry name" value="PROKAR_LIPOPROTEIN"/>
    <property type="match status" value="1"/>
</dbReference>
<dbReference type="KEGG" id="vie:OL234_06605"/>
<dbReference type="InterPro" id="IPR002130">
    <property type="entry name" value="Cyclophilin-type_PPIase_dom"/>
</dbReference>
<feature type="signal peptide" evidence="5">
    <location>
        <begin position="1"/>
        <end position="24"/>
    </location>
</feature>
<evidence type="ECO:0000313" key="8">
    <source>
        <dbReference type="EMBL" id="WEG72653.1"/>
    </source>
</evidence>